<dbReference type="AlphaFoldDB" id="A0AAV7EH38"/>
<gene>
    <name evidence="6" type="ORF">H6P81_013145</name>
</gene>
<feature type="compositionally biased region" description="Polar residues" evidence="5">
    <location>
        <begin position="300"/>
        <end position="314"/>
    </location>
</feature>
<keyword evidence="3" id="KW-0689">Ribosomal protein</keyword>
<dbReference type="FunFam" id="1.10.10.1410:FF:000002">
    <property type="entry name" value="60S acidic ribosomal protein P2"/>
    <property type="match status" value="1"/>
</dbReference>
<dbReference type="Proteomes" id="UP000825729">
    <property type="component" value="Unassembled WGS sequence"/>
</dbReference>
<reference evidence="6 7" key="1">
    <citation type="submission" date="2021-07" db="EMBL/GenBank/DDBJ databases">
        <title>The Aristolochia fimbriata genome: insights into angiosperm evolution, floral development and chemical biosynthesis.</title>
        <authorList>
            <person name="Jiao Y."/>
        </authorList>
    </citation>
    <scope>NUCLEOTIDE SEQUENCE [LARGE SCALE GENOMIC DNA]</scope>
    <source>
        <strain evidence="6">IBCAS-2021</strain>
        <tissue evidence="6">Leaf</tissue>
    </source>
</reference>
<evidence type="ECO:0000256" key="5">
    <source>
        <dbReference type="SAM" id="MobiDB-lite"/>
    </source>
</evidence>
<dbReference type="EMBL" id="JAINDJ010000005">
    <property type="protein sequence ID" value="KAG9447017.1"/>
    <property type="molecule type" value="Genomic_DNA"/>
</dbReference>
<dbReference type="GO" id="GO:0003735">
    <property type="term" value="F:structural constituent of ribosome"/>
    <property type="evidence" value="ECO:0007669"/>
    <property type="project" value="UniProtKB-ARBA"/>
</dbReference>
<dbReference type="PANTHER" id="PTHR33103">
    <property type="entry name" value="OS01G0153900 PROTEIN"/>
    <property type="match status" value="1"/>
</dbReference>
<proteinExistence type="inferred from homology"/>
<feature type="compositionally biased region" description="Basic residues" evidence="5">
    <location>
        <begin position="328"/>
        <end position="338"/>
    </location>
</feature>
<comment type="caution">
    <text evidence="6">The sequence shown here is derived from an EMBL/GenBank/DDBJ whole genome shotgun (WGS) entry which is preliminary data.</text>
</comment>
<feature type="region of interest" description="Disordered" evidence="5">
    <location>
        <begin position="300"/>
        <end position="338"/>
    </location>
</feature>
<organism evidence="6 7">
    <name type="scientific">Aristolochia fimbriata</name>
    <name type="common">White veined hardy Dutchman's pipe vine</name>
    <dbReference type="NCBI Taxonomy" id="158543"/>
    <lineage>
        <taxon>Eukaryota</taxon>
        <taxon>Viridiplantae</taxon>
        <taxon>Streptophyta</taxon>
        <taxon>Embryophyta</taxon>
        <taxon>Tracheophyta</taxon>
        <taxon>Spermatophyta</taxon>
        <taxon>Magnoliopsida</taxon>
        <taxon>Magnoliidae</taxon>
        <taxon>Piperales</taxon>
        <taxon>Aristolochiaceae</taxon>
        <taxon>Aristolochia</taxon>
    </lineage>
</organism>
<keyword evidence="4" id="KW-0687">Ribonucleoprotein</keyword>
<dbReference type="PANTHER" id="PTHR33103:SF27">
    <property type="entry name" value="OS04G0594700 PROTEIN"/>
    <property type="match status" value="1"/>
</dbReference>
<evidence type="ECO:0000256" key="1">
    <source>
        <dbReference type="ARBA" id="ARBA00005436"/>
    </source>
</evidence>
<evidence type="ECO:0000256" key="4">
    <source>
        <dbReference type="ARBA" id="ARBA00023274"/>
    </source>
</evidence>
<evidence type="ECO:0000256" key="3">
    <source>
        <dbReference type="ARBA" id="ARBA00022980"/>
    </source>
</evidence>
<dbReference type="Gene3D" id="1.10.10.1410">
    <property type="match status" value="1"/>
</dbReference>
<protein>
    <submittedName>
        <fullName evidence="6">Uncharacterized protein</fullName>
    </submittedName>
</protein>
<name>A0AAV7EH38_ARIFI</name>
<dbReference type="InterPro" id="IPR007750">
    <property type="entry name" value="DUF674"/>
</dbReference>
<keyword evidence="7" id="KW-1185">Reference proteome</keyword>
<comment type="subunit">
    <text evidence="2">P1 and P2 exist as dimers at the large ribosomal subunit.</text>
</comment>
<evidence type="ECO:0000256" key="2">
    <source>
        <dbReference type="ARBA" id="ARBA00011266"/>
    </source>
</evidence>
<accession>A0AAV7EH38</accession>
<dbReference type="Pfam" id="PF05056">
    <property type="entry name" value="DUF674"/>
    <property type="match status" value="1"/>
</dbReference>
<sequence>MASSLPERERGSKTSVKFLVSKSSKKVLYAEAREDFMDFLLSFLTFPVGSIAKLLRGKSSFGCIDNLYSSVEELSASGHTTSKDIKTMLLCPKLAPYFGCSKPVVRDGGSTAMEPFDYKVLHLLHGSEGPGAYGHCSHGLGRTQLLAMNPKFPDAVTQSGGGFVKREAMFMVTDELTMIPHSPIAIVQLINEFDLDVSDLEEQVVRFGKEEALTLMKAFLLCRTPFSNFISHRNEKVKMKAVAAYILSGFCSNSRPTTNTLNTILKTVGNEEDDDKLEKLVAEFEEKGIKDFISSLKETFSPAPSSDRNVNISAADSLRDTGTDTSKNPKRRRTNYRG</sequence>
<dbReference type="GO" id="GO:0005840">
    <property type="term" value="C:ribosome"/>
    <property type="evidence" value="ECO:0007669"/>
    <property type="project" value="UniProtKB-KW"/>
</dbReference>
<dbReference type="GO" id="GO:1990904">
    <property type="term" value="C:ribonucleoprotein complex"/>
    <property type="evidence" value="ECO:0007669"/>
    <property type="project" value="UniProtKB-KW"/>
</dbReference>
<evidence type="ECO:0000313" key="6">
    <source>
        <dbReference type="EMBL" id="KAG9447017.1"/>
    </source>
</evidence>
<evidence type="ECO:0000313" key="7">
    <source>
        <dbReference type="Proteomes" id="UP000825729"/>
    </source>
</evidence>
<comment type="similarity">
    <text evidence="1">Belongs to the eukaryotic ribosomal protein P1/P2 family.</text>
</comment>
<dbReference type="InterPro" id="IPR038716">
    <property type="entry name" value="P1/P2_N_sf"/>
</dbReference>